<protein>
    <submittedName>
        <fullName evidence="3">Glycoside hydrolase family 79 protein</fullName>
    </submittedName>
</protein>
<dbReference type="AlphaFoldDB" id="A0A0C3L6W1"/>
<evidence type="ECO:0000313" key="4">
    <source>
        <dbReference type="Proteomes" id="UP000054248"/>
    </source>
</evidence>
<dbReference type="InterPro" id="IPR031728">
    <property type="entry name" value="GlcAase_C"/>
</dbReference>
<evidence type="ECO:0000313" key="3">
    <source>
        <dbReference type="EMBL" id="KIO17277.1"/>
    </source>
</evidence>
<keyword evidence="1" id="KW-0812">Transmembrane</keyword>
<keyword evidence="1" id="KW-1133">Transmembrane helix</keyword>
<dbReference type="STRING" id="1051891.A0A0C3L6W1"/>
<feature type="transmembrane region" description="Helical" evidence="1">
    <location>
        <begin position="443"/>
        <end position="463"/>
    </location>
</feature>
<proteinExistence type="predicted"/>
<dbReference type="Proteomes" id="UP000054248">
    <property type="component" value="Unassembled WGS sequence"/>
</dbReference>
<dbReference type="Pfam" id="PF16862">
    <property type="entry name" value="Glyco_hydro_79C"/>
    <property type="match status" value="1"/>
</dbReference>
<dbReference type="PANTHER" id="PTHR36183:SF2">
    <property type="entry name" value="BETA-GLUCURONIDASE C-TERMINAL DOMAIN-CONTAINING PROTEIN"/>
    <property type="match status" value="1"/>
</dbReference>
<reference evidence="3 4" key="1">
    <citation type="submission" date="2014-04" db="EMBL/GenBank/DDBJ databases">
        <authorList>
            <consortium name="DOE Joint Genome Institute"/>
            <person name="Kuo A."/>
            <person name="Girlanda M."/>
            <person name="Perotto S."/>
            <person name="Kohler A."/>
            <person name="Nagy L.G."/>
            <person name="Floudas D."/>
            <person name="Copeland A."/>
            <person name="Barry K.W."/>
            <person name="Cichocki N."/>
            <person name="Veneault-Fourrey C."/>
            <person name="LaButti K."/>
            <person name="Lindquist E.A."/>
            <person name="Lipzen A."/>
            <person name="Lundell T."/>
            <person name="Morin E."/>
            <person name="Murat C."/>
            <person name="Sun H."/>
            <person name="Tunlid A."/>
            <person name="Henrissat B."/>
            <person name="Grigoriev I.V."/>
            <person name="Hibbett D.S."/>
            <person name="Martin F."/>
            <person name="Nordberg H.P."/>
            <person name="Cantor M.N."/>
            <person name="Hua S.X."/>
        </authorList>
    </citation>
    <scope>NUCLEOTIDE SEQUENCE [LARGE SCALE GENOMIC DNA]</scope>
    <source>
        <strain evidence="3 4">MUT 4182</strain>
    </source>
</reference>
<evidence type="ECO:0000256" key="1">
    <source>
        <dbReference type="SAM" id="Phobius"/>
    </source>
</evidence>
<organism evidence="3 4">
    <name type="scientific">Tulasnella calospora MUT 4182</name>
    <dbReference type="NCBI Taxonomy" id="1051891"/>
    <lineage>
        <taxon>Eukaryota</taxon>
        <taxon>Fungi</taxon>
        <taxon>Dikarya</taxon>
        <taxon>Basidiomycota</taxon>
        <taxon>Agaricomycotina</taxon>
        <taxon>Agaricomycetes</taxon>
        <taxon>Cantharellales</taxon>
        <taxon>Tulasnellaceae</taxon>
        <taxon>Tulasnella</taxon>
    </lineage>
</organism>
<keyword evidence="1" id="KW-0472">Membrane</keyword>
<feature type="domain" description="Beta-glucuronidase C-terminal" evidence="2">
    <location>
        <begin position="308"/>
        <end position="391"/>
    </location>
</feature>
<dbReference type="GO" id="GO:0016787">
    <property type="term" value="F:hydrolase activity"/>
    <property type="evidence" value="ECO:0007669"/>
    <property type="project" value="UniProtKB-KW"/>
</dbReference>
<keyword evidence="3" id="KW-0378">Hydrolase</keyword>
<dbReference type="EMBL" id="KN823405">
    <property type="protein sequence ID" value="KIO17277.1"/>
    <property type="molecule type" value="Genomic_DNA"/>
</dbReference>
<dbReference type="Gene3D" id="3.20.20.80">
    <property type="entry name" value="Glycosidases"/>
    <property type="match status" value="1"/>
</dbReference>
<sequence length="465" mass="50122">MGAARGPDHQQDRNLVQLPSFTSSPLLTISEDLIYAMNNISSLVGVEWYFGLPFLNEQEIPTIIEDVSSILGTNLLGFQMANEPEIYESHGKKPAPYQIPEYMADWERVRSTYAADRTDLIAPNVCCPWTIDELLTAGFLTQFAPHLHSVSIQHYKDNACANALIPMPPQDAFLTYQTHSSAQKFWNPDINASQIINAAGKDFIMLETNTASCSRFAGGPGSYAGGLYLIDLAPQGASIGVSQIILHNGGVGQAYNLFTPPPNNQSTFRQWTTTPHYYSTLIMGEVMEEHGSQVMDLLLGGNSTHTPGYAIYKSGTPIKLALFNYIPDPSGANDAQFNFPSTQPSVRVKAGQTMGDQFGSDGRLRGEEQTQTVQCNAGTCTVTVKAPQFALVFLDNQDTIDPGLSTQTILATSNGRGGAQEAFNVGGTSSGSQVYASSAQKRVFVTGVLAGVVAMVVGAWAVLAR</sequence>
<evidence type="ECO:0000259" key="2">
    <source>
        <dbReference type="Pfam" id="PF16862"/>
    </source>
</evidence>
<keyword evidence="4" id="KW-1185">Reference proteome</keyword>
<dbReference type="OrthoDB" id="2796951at2759"/>
<reference evidence="4" key="2">
    <citation type="submission" date="2015-01" db="EMBL/GenBank/DDBJ databases">
        <title>Evolutionary Origins and Diversification of the Mycorrhizal Mutualists.</title>
        <authorList>
            <consortium name="DOE Joint Genome Institute"/>
            <consortium name="Mycorrhizal Genomics Consortium"/>
            <person name="Kohler A."/>
            <person name="Kuo A."/>
            <person name="Nagy L.G."/>
            <person name="Floudas D."/>
            <person name="Copeland A."/>
            <person name="Barry K.W."/>
            <person name="Cichocki N."/>
            <person name="Veneault-Fourrey C."/>
            <person name="LaButti K."/>
            <person name="Lindquist E.A."/>
            <person name="Lipzen A."/>
            <person name="Lundell T."/>
            <person name="Morin E."/>
            <person name="Murat C."/>
            <person name="Riley R."/>
            <person name="Ohm R."/>
            <person name="Sun H."/>
            <person name="Tunlid A."/>
            <person name="Henrissat B."/>
            <person name="Grigoriev I.V."/>
            <person name="Hibbett D.S."/>
            <person name="Martin F."/>
        </authorList>
    </citation>
    <scope>NUCLEOTIDE SEQUENCE [LARGE SCALE GENOMIC DNA]</scope>
    <source>
        <strain evidence="4">MUT 4182</strain>
    </source>
</reference>
<dbReference type="HOGENOM" id="CLU_023945_0_0_1"/>
<name>A0A0C3L6W1_9AGAM</name>
<gene>
    <name evidence="3" type="ORF">M407DRAFT_33066</name>
</gene>
<accession>A0A0C3L6W1</accession>
<dbReference type="InterPro" id="IPR052974">
    <property type="entry name" value="GH79_Enzymes"/>
</dbReference>
<dbReference type="PANTHER" id="PTHR36183">
    <property type="entry name" value="BETA-GLUCURONIDASE"/>
    <property type="match status" value="1"/>
</dbReference>